<comment type="caution">
    <text evidence="1">The sequence shown here is derived from an EMBL/GenBank/DDBJ whole genome shotgun (WGS) entry which is preliminary data.</text>
</comment>
<evidence type="ECO:0000313" key="1">
    <source>
        <dbReference type="EMBL" id="KEQ14855.1"/>
    </source>
</evidence>
<name>A0A081N8T2_9GAMM</name>
<gene>
    <name evidence="1" type="ORF">GZ77_11335</name>
</gene>
<accession>A0A081N8T2</accession>
<reference evidence="1 2" key="1">
    <citation type="submission" date="2014-06" db="EMBL/GenBank/DDBJ databases">
        <title>Whole Genome Sequences of Three Symbiotic Endozoicomonas Bacteria.</title>
        <authorList>
            <person name="Neave M.J."/>
            <person name="Apprill A."/>
            <person name="Voolstra C.R."/>
        </authorList>
    </citation>
    <scope>NUCLEOTIDE SEQUENCE [LARGE SCALE GENOMIC DNA]</scope>
    <source>
        <strain evidence="1 2">LMG 24815</strain>
    </source>
</reference>
<dbReference type="AlphaFoldDB" id="A0A081N8T2"/>
<evidence type="ECO:0000313" key="2">
    <source>
        <dbReference type="Proteomes" id="UP000028006"/>
    </source>
</evidence>
<dbReference type="EMBL" id="JOKG01000002">
    <property type="protein sequence ID" value="KEQ14855.1"/>
    <property type="molecule type" value="Genomic_DNA"/>
</dbReference>
<protein>
    <submittedName>
        <fullName evidence="1">Uncharacterized protein</fullName>
    </submittedName>
</protein>
<dbReference type="Proteomes" id="UP000028006">
    <property type="component" value="Unassembled WGS sequence"/>
</dbReference>
<sequence>MTVITEQLPKLRRHGEGDVLPLGIRKNGFLLLYPLVRELLAAGRAKPALATEADFLLVSAFRVNALEHRIVANGSVRNCAF</sequence>
<organism evidence="1 2">
    <name type="scientific">Endozoicomonas montiporae</name>
    <dbReference type="NCBI Taxonomy" id="1027273"/>
    <lineage>
        <taxon>Bacteria</taxon>
        <taxon>Pseudomonadati</taxon>
        <taxon>Pseudomonadota</taxon>
        <taxon>Gammaproteobacteria</taxon>
        <taxon>Oceanospirillales</taxon>
        <taxon>Endozoicomonadaceae</taxon>
        <taxon>Endozoicomonas</taxon>
    </lineage>
</organism>
<proteinExistence type="predicted"/>
<keyword evidence="2" id="KW-1185">Reference proteome</keyword>